<proteinExistence type="predicted"/>
<reference evidence="1" key="2">
    <citation type="submission" date="2021-10" db="EMBL/GenBank/DDBJ databases">
        <title>Phylogenomics reveals ancestral predisposition of the termite-cultivated fungus Termitomyces towards a domesticated lifestyle.</title>
        <authorList>
            <person name="Auxier B."/>
            <person name="Grum-Grzhimaylo A."/>
            <person name="Cardenas M.E."/>
            <person name="Lodge J.D."/>
            <person name="Laessoe T."/>
            <person name="Pedersen O."/>
            <person name="Smith M.E."/>
            <person name="Kuyper T.W."/>
            <person name="Franco-Molano E.A."/>
            <person name="Baroni T.J."/>
            <person name="Aanen D.K."/>
        </authorList>
    </citation>
    <scope>NUCLEOTIDE SEQUENCE</scope>
    <source>
        <strain evidence="1">AP01</strain>
        <tissue evidence="1">Mycelium</tissue>
    </source>
</reference>
<sequence>MPDTTNDLKQVSTLFNDCIAMLRSLPSGDLDRAAAEWLKDARVDVLKKIEK</sequence>
<feature type="non-terminal residue" evidence="1">
    <location>
        <position position="51"/>
    </location>
</feature>
<name>A0A9P7K2A0_9AGAR</name>
<protein>
    <submittedName>
        <fullName evidence="1">Uncharacterized protein</fullName>
    </submittedName>
</protein>
<dbReference type="AlphaFoldDB" id="A0A9P7K2A0"/>
<accession>A0A9P7K2A0</accession>
<comment type="caution">
    <text evidence="1">The sequence shown here is derived from an EMBL/GenBank/DDBJ whole genome shotgun (WGS) entry which is preliminary data.</text>
</comment>
<evidence type="ECO:0000313" key="2">
    <source>
        <dbReference type="Proteomes" id="UP000775547"/>
    </source>
</evidence>
<dbReference type="EMBL" id="JABCKV010004280">
    <property type="protein sequence ID" value="KAG5633929.1"/>
    <property type="molecule type" value="Genomic_DNA"/>
</dbReference>
<keyword evidence="2" id="KW-1185">Reference proteome</keyword>
<evidence type="ECO:0000313" key="1">
    <source>
        <dbReference type="EMBL" id="KAG5633929.1"/>
    </source>
</evidence>
<dbReference type="OrthoDB" id="3051096at2759"/>
<gene>
    <name evidence="1" type="ORF">DXG03_006478</name>
</gene>
<organism evidence="1 2">
    <name type="scientific">Asterophora parasitica</name>
    <dbReference type="NCBI Taxonomy" id="117018"/>
    <lineage>
        <taxon>Eukaryota</taxon>
        <taxon>Fungi</taxon>
        <taxon>Dikarya</taxon>
        <taxon>Basidiomycota</taxon>
        <taxon>Agaricomycotina</taxon>
        <taxon>Agaricomycetes</taxon>
        <taxon>Agaricomycetidae</taxon>
        <taxon>Agaricales</taxon>
        <taxon>Tricholomatineae</taxon>
        <taxon>Lyophyllaceae</taxon>
        <taxon>Asterophora</taxon>
    </lineage>
</organism>
<reference evidence="1" key="1">
    <citation type="submission" date="2020-07" db="EMBL/GenBank/DDBJ databases">
        <authorList>
            <person name="Nieuwenhuis M."/>
            <person name="Van De Peppel L.J.J."/>
        </authorList>
    </citation>
    <scope>NUCLEOTIDE SEQUENCE</scope>
    <source>
        <strain evidence="1">AP01</strain>
        <tissue evidence="1">Mycelium</tissue>
    </source>
</reference>
<dbReference type="Proteomes" id="UP000775547">
    <property type="component" value="Unassembled WGS sequence"/>
</dbReference>